<dbReference type="CDD" id="cd00093">
    <property type="entry name" value="HTH_XRE"/>
    <property type="match status" value="1"/>
</dbReference>
<keyword evidence="1" id="KW-0802">TPR repeat</keyword>
<evidence type="ECO:0000313" key="4">
    <source>
        <dbReference type="Proteomes" id="UP001258181"/>
    </source>
</evidence>
<sequence length="425" mass="50249">MNLGEKIRYFRRVKNLSQQELAAGICSIPYLSKIENGVTEPSEEIQQHLAERLEIRLDTINEDEILRNYVDLFYSLYQLNYQSADEKFKALAASHTQSVDEEILHKIFKCIYLMQAKDEIQPVQVLLKEVSYIDSVINGEKAYYYFIAKGLLSFYSNSLEEALHYFFTAEKQLEENRFQEWEHAYLFYMIGLTANNLHKNIVALEYTKQALDIFEKNYFFKRSANCRIIIAIIHLRIKNFDESTKQLLLAETIANSFNEEPLKGMIYHNLGSVATHKGENDKAIKLFSQSLKAKEQVPLAGKIMTIYALIKEFHKTNCPQEGLNLIEIWLEQVQADPIHREYELHFLYHKQLFTFGEHNEQIIQFMVNELIPYFQQRNEWMHLANYYPIIGKYFESNQKYKQASMYYSYAFESMRNMHEMGVTYL</sequence>
<protein>
    <submittedName>
        <fullName evidence="3">Transcriptional regulator with XRE-family HTH domain</fullName>
    </submittedName>
</protein>
<dbReference type="SUPFAM" id="SSF48452">
    <property type="entry name" value="TPR-like"/>
    <property type="match status" value="1"/>
</dbReference>
<dbReference type="SMART" id="SM00028">
    <property type="entry name" value="TPR"/>
    <property type="match status" value="5"/>
</dbReference>
<dbReference type="Gene3D" id="1.10.260.40">
    <property type="entry name" value="lambda repressor-like DNA-binding domains"/>
    <property type="match status" value="1"/>
</dbReference>
<accession>A0ABU1U1B3</accession>
<dbReference type="RefSeq" id="WP_310258775.1">
    <property type="nucleotide sequence ID" value="NZ_JAVDWA010000003.1"/>
</dbReference>
<dbReference type="Pfam" id="PF01381">
    <property type="entry name" value="HTH_3"/>
    <property type="match status" value="1"/>
</dbReference>
<feature type="domain" description="HTH cro/C1-type" evidence="2">
    <location>
        <begin position="7"/>
        <end position="60"/>
    </location>
</feature>
<dbReference type="InterPro" id="IPR019734">
    <property type="entry name" value="TPR_rpt"/>
</dbReference>
<gene>
    <name evidence="3" type="ORF">J2X07_002256</name>
</gene>
<evidence type="ECO:0000259" key="2">
    <source>
        <dbReference type="PROSITE" id="PS50943"/>
    </source>
</evidence>
<dbReference type="Gene3D" id="1.25.40.10">
    <property type="entry name" value="Tetratricopeptide repeat domain"/>
    <property type="match status" value="1"/>
</dbReference>
<feature type="repeat" description="TPR" evidence="1">
    <location>
        <begin position="264"/>
        <end position="297"/>
    </location>
</feature>
<comment type="caution">
    <text evidence="3">The sequence shown here is derived from an EMBL/GenBank/DDBJ whole genome shotgun (WGS) entry which is preliminary data.</text>
</comment>
<dbReference type="SMART" id="SM00530">
    <property type="entry name" value="HTH_XRE"/>
    <property type="match status" value="1"/>
</dbReference>
<dbReference type="PROSITE" id="PS50943">
    <property type="entry name" value="HTH_CROC1"/>
    <property type="match status" value="1"/>
</dbReference>
<dbReference type="EMBL" id="JAVDWA010000003">
    <property type="protein sequence ID" value="MDR7073270.1"/>
    <property type="molecule type" value="Genomic_DNA"/>
</dbReference>
<keyword evidence="4" id="KW-1185">Reference proteome</keyword>
<dbReference type="InterPro" id="IPR001387">
    <property type="entry name" value="Cro/C1-type_HTH"/>
</dbReference>
<evidence type="ECO:0000313" key="3">
    <source>
        <dbReference type="EMBL" id="MDR7073270.1"/>
    </source>
</evidence>
<proteinExistence type="predicted"/>
<dbReference type="SUPFAM" id="SSF47413">
    <property type="entry name" value="lambda repressor-like DNA-binding domains"/>
    <property type="match status" value="1"/>
</dbReference>
<name>A0ABU1U1B3_9BACL</name>
<organism evidence="3 4">
    <name type="scientific">Fictibacillus barbaricus</name>
    <dbReference type="NCBI Taxonomy" id="182136"/>
    <lineage>
        <taxon>Bacteria</taxon>
        <taxon>Bacillati</taxon>
        <taxon>Bacillota</taxon>
        <taxon>Bacilli</taxon>
        <taxon>Bacillales</taxon>
        <taxon>Fictibacillaceae</taxon>
        <taxon>Fictibacillus</taxon>
    </lineage>
</organism>
<reference evidence="3 4" key="1">
    <citation type="submission" date="2023-07" db="EMBL/GenBank/DDBJ databases">
        <title>Sorghum-associated microbial communities from plants grown in Nebraska, USA.</title>
        <authorList>
            <person name="Schachtman D."/>
        </authorList>
    </citation>
    <scope>NUCLEOTIDE SEQUENCE [LARGE SCALE GENOMIC DNA]</scope>
    <source>
        <strain evidence="3 4">BE211</strain>
    </source>
</reference>
<dbReference type="InterPro" id="IPR011990">
    <property type="entry name" value="TPR-like_helical_dom_sf"/>
</dbReference>
<dbReference type="Proteomes" id="UP001258181">
    <property type="component" value="Unassembled WGS sequence"/>
</dbReference>
<dbReference type="InterPro" id="IPR010982">
    <property type="entry name" value="Lambda_DNA-bd_dom_sf"/>
</dbReference>
<dbReference type="PROSITE" id="PS50005">
    <property type="entry name" value="TPR"/>
    <property type="match status" value="1"/>
</dbReference>
<evidence type="ECO:0000256" key="1">
    <source>
        <dbReference type="PROSITE-ProRule" id="PRU00339"/>
    </source>
</evidence>